<proteinExistence type="predicted"/>
<dbReference type="eggNOG" id="COG1470">
    <property type="taxonomic scope" value="Bacteria"/>
</dbReference>
<protein>
    <recommendedName>
        <fullName evidence="3">Lipoprotein</fullName>
    </recommendedName>
</protein>
<gene>
    <name evidence="1" type="ORF">CCYN2B_110090</name>
</gene>
<evidence type="ECO:0000313" key="1">
    <source>
        <dbReference type="EMBL" id="CEN32571.1"/>
    </source>
</evidence>
<name>A0A0B7GZ21_9FLAO</name>
<dbReference type="RefSeq" id="WP_156120711.1">
    <property type="nucleotide sequence ID" value="NZ_CDOD01000003.1"/>
</dbReference>
<evidence type="ECO:0008006" key="3">
    <source>
        <dbReference type="Google" id="ProtNLM"/>
    </source>
</evidence>
<dbReference type="PROSITE" id="PS51257">
    <property type="entry name" value="PROKAR_LIPOPROTEIN"/>
    <property type="match status" value="1"/>
</dbReference>
<dbReference type="EMBL" id="CDOD01000003">
    <property type="protein sequence ID" value="CEN32571.1"/>
    <property type="molecule type" value="Genomic_DNA"/>
</dbReference>
<reference evidence="2" key="1">
    <citation type="submission" date="2015-01" db="EMBL/GenBank/DDBJ databases">
        <authorList>
            <person name="MANFREDI Pablo"/>
        </authorList>
    </citation>
    <scope>NUCLEOTIDE SEQUENCE [LARGE SCALE GENOMIC DNA]</scope>
    <source>
        <strain evidence="2">Ccyn2B</strain>
    </source>
</reference>
<organism evidence="1 2">
    <name type="scientific">Capnocytophaga cynodegmi</name>
    <dbReference type="NCBI Taxonomy" id="28189"/>
    <lineage>
        <taxon>Bacteria</taxon>
        <taxon>Pseudomonadati</taxon>
        <taxon>Bacteroidota</taxon>
        <taxon>Flavobacteriia</taxon>
        <taxon>Flavobacteriales</taxon>
        <taxon>Flavobacteriaceae</taxon>
        <taxon>Capnocytophaga</taxon>
    </lineage>
</organism>
<dbReference type="AlphaFoldDB" id="A0A0B7GZ21"/>
<dbReference type="STRING" id="28189.CCYN74_10168"/>
<accession>A0A0B7GZ21</accession>
<dbReference type="Proteomes" id="UP000038055">
    <property type="component" value="Unassembled WGS sequence"/>
</dbReference>
<sequence>MKNIVRSGFVVVMFATLIMSCNKDNSSEVDKPSVKEKEEFTFDATIYPLNVLQLNILNNYIGKPKMEFIDKLKVDKVAFVKNEDELEEADEDITELTFIAEAKESPFNKYEVKAHFQNVADLDQLPYTLYDGVSYFEITPLDDAGMKATSTEFKKVFDYFHVRFSALQPSKKAFQYVRKKAGNPPYFVERDDYADFLQSMDNPNIEADGLIFWTNNPKPLASNSSKAKNTPKISMEYDYESKTYSIEIAFNMPIDFFKNIKR</sequence>
<evidence type="ECO:0000313" key="2">
    <source>
        <dbReference type="Proteomes" id="UP000038055"/>
    </source>
</evidence>
<keyword evidence="2" id="KW-1185">Reference proteome</keyword>